<evidence type="ECO:0000256" key="2">
    <source>
        <dbReference type="ARBA" id="ARBA00023002"/>
    </source>
</evidence>
<dbReference type="EMBL" id="JACHCA010000009">
    <property type="protein sequence ID" value="MBB6129288.1"/>
    <property type="molecule type" value="Genomic_DNA"/>
</dbReference>
<evidence type="ECO:0000256" key="1">
    <source>
        <dbReference type="ARBA" id="ARBA00006484"/>
    </source>
</evidence>
<dbReference type="GO" id="GO:0004316">
    <property type="term" value="F:3-oxoacyl-[acyl-carrier-protein] reductase (NADPH) activity"/>
    <property type="evidence" value="ECO:0007669"/>
    <property type="project" value="UniProtKB-EC"/>
</dbReference>
<dbReference type="PRINTS" id="PR00081">
    <property type="entry name" value="GDHRDH"/>
</dbReference>
<organism evidence="3 4">
    <name type="scientific">Mucilaginibacter lappiensis</name>
    <dbReference type="NCBI Taxonomy" id="354630"/>
    <lineage>
        <taxon>Bacteria</taxon>
        <taxon>Pseudomonadati</taxon>
        <taxon>Bacteroidota</taxon>
        <taxon>Sphingobacteriia</taxon>
        <taxon>Sphingobacteriales</taxon>
        <taxon>Sphingobacteriaceae</taxon>
        <taxon>Mucilaginibacter</taxon>
    </lineage>
</organism>
<dbReference type="AlphaFoldDB" id="A0A841JKP4"/>
<dbReference type="PROSITE" id="PS00061">
    <property type="entry name" value="ADH_SHORT"/>
    <property type="match status" value="1"/>
</dbReference>
<evidence type="ECO:0000313" key="3">
    <source>
        <dbReference type="EMBL" id="MBB6129288.1"/>
    </source>
</evidence>
<dbReference type="Pfam" id="PF13561">
    <property type="entry name" value="adh_short_C2"/>
    <property type="match status" value="1"/>
</dbReference>
<name>A0A841JKP4_9SPHI</name>
<proteinExistence type="inferred from homology"/>
<dbReference type="CDD" id="cd05233">
    <property type="entry name" value="SDR_c"/>
    <property type="match status" value="1"/>
</dbReference>
<dbReference type="Gene3D" id="3.40.50.720">
    <property type="entry name" value="NAD(P)-binding Rossmann-like Domain"/>
    <property type="match status" value="1"/>
</dbReference>
<comment type="similarity">
    <text evidence="1">Belongs to the short-chain dehydrogenases/reductases (SDR) family.</text>
</comment>
<evidence type="ECO:0000313" key="4">
    <source>
        <dbReference type="Proteomes" id="UP000548326"/>
    </source>
</evidence>
<dbReference type="FunFam" id="3.40.50.720:FF:000084">
    <property type="entry name" value="Short-chain dehydrogenase reductase"/>
    <property type="match status" value="1"/>
</dbReference>
<gene>
    <name evidence="3" type="ORF">HDF22_003414</name>
</gene>
<dbReference type="PANTHER" id="PTHR43639">
    <property type="entry name" value="OXIDOREDUCTASE, SHORT-CHAIN DEHYDROGENASE/REDUCTASE FAMILY (AFU_ORTHOLOGUE AFUA_5G02870)"/>
    <property type="match status" value="1"/>
</dbReference>
<dbReference type="InterPro" id="IPR020904">
    <property type="entry name" value="Sc_DH/Rdtase_CS"/>
</dbReference>
<dbReference type="PRINTS" id="PR00080">
    <property type="entry name" value="SDRFAMILY"/>
</dbReference>
<dbReference type="EC" id="1.1.1.100" evidence="3"/>
<dbReference type="PANTHER" id="PTHR43639:SF1">
    <property type="entry name" value="SHORT-CHAIN DEHYDROGENASE_REDUCTASE FAMILY PROTEIN"/>
    <property type="match status" value="1"/>
</dbReference>
<dbReference type="InterPro" id="IPR036291">
    <property type="entry name" value="NAD(P)-bd_dom_sf"/>
</dbReference>
<accession>A0A841JKP4</accession>
<reference evidence="3 4" key="1">
    <citation type="submission" date="2020-08" db="EMBL/GenBank/DDBJ databases">
        <title>Genomic Encyclopedia of Type Strains, Phase IV (KMG-V): Genome sequencing to study the core and pangenomes of soil and plant-associated prokaryotes.</title>
        <authorList>
            <person name="Whitman W."/>
        </authorList>
    </citation>
    <scope>NUCLEOTIDE SEQUENCE [LARGE SCALE GENOMIC DNA]</scope>
    <source>
        <strain evidence="3 4">MP601</strain>
    </source>
</reference>
<sequence length="246" mass="25880">MQKLKNKIALVTGGSRGMGAAIVKQLAQDGATVVFTYVNGKEKAQSLVNELTGEGLNVSAVKADNAVEGEITSALTQTVEKFGKLDILVNNAGIYAGKPMEEHTLQDYNLTMDVNVKAIFEAAIFAAQKLEKAGRFITIGSNMADRVVAAQGTLYSMSKSALSGLTRGLARDLGPKGITVNLVQPGPVNTDMNPADGSHADHLRSLMAIPQYGDPQQIAEVVTYLASPSTSYTTGSIITIDGGFNC</sequence>
<keyword evidence="2 3" id="KW-0560">Oxidoreductase</keyword>
<dbReference type="RefSeq" id="WP_183588437.1">
    <property type="nucleotide sequence ID" value="NZ_JACHCA010000009.1"/>
</dbReference>
<protein>
    <submittedName>
        <fullName evidence="3">3-oxoacyl-[acyl-carrier protein] reductase</fullName>
        <ecNumber evidence="3">1.1.1.100</ecNumber>
    </submittedName>
</protein>
<dbReference type="InterPro" id="IPR002347">
    <property type="entry name" value="SDR_fam"/>
</dbReference>
<dbReference type="SUPFAM" id="SSF51735">
    <property type="entry name" value="NAD(P)-binding Rossmann-fold domains"/>
    <property type="match status" value="1"/>
</dbReference>
<comment type="caution">
    <text evidence="3">The sequence shown here is derived from an EMBL/GenBank/DDBJ whole genome shotgun (WGS) entry which is preliminary data.</text>
</comment>
<dbReference type="Proteomes" id="UP000548326">
    <property type="component" value="Unassembled WGS sequence"/>
</dbReference>